<protein>
    <submittedName>
        <fullName evidence="1">Uncharacterized protein</fullName>
    </submittedName>
</protein>
<keyword evidence="2" id="KW-1185">Reference proteome</keyword>
<name>A0ABR4HMC3_9EURO</name>
<proteinExistence type="predicted"/>
<gene>
    <name evidence="1" type="ORF">BJX63DRAFT_430222</name>
</gene>
<dbReference type="EMBL" id="JBFXLT010000022">
    <property type="protein sequence ID" value="KAL2816527.1"/>
    <property type="molecule type" value="Genomic_DNA"/>
</dbReference>
<reference evidence="1 2" key="1">
    <citation type="submission" date="2024-07" db="EMBL/GenBank/DDBJ databases">
        <title>Section-level genome sequencing and comparative genomics of Aspergillus sections Usti and Cavernicolus.</title>
        <authorList>
            <consortium name="Lawrence Berkeley National Laboratory"/>
            <person name="Nybo J.L."/>
            <person name="Vesth T.C."/>
            <person name="Theobald S."/>
            <person name="Frisvad J.C."/>
            <person name="Larsen T.O."/>
            <person name="Kjaerboelling I."/>
            <person name="Rothschild-Mancinelli K."/>
            <person name="Lyhne E.K."/>
            <person name="Kogle M.E."/>
            <person name="Barry K."/>
            <person name="Clum A."/>
            <person name="Na H."/>
            <person name="Ledsgaard L."/>
            <person name="Lin J."/>
            <person name="Lipzen A."/>
            <person name="Kuo A."/>
            <person name="Riley R."/>
            <person name="Mondo S."/>
            <person name="Labutti K."/>
            <person name="Haridas S."/>
            <person name="Pangalinan J."/>
            <person name="Salamov A.A."/>
            <person name="Simmons B.A."/>
            <person name="Magnuson J.K."/>
            <person name="Chen J."/>
            <person name="Drula E."/>
            <person name="Henrissat B."/>
            <person name="Wiebenga A."/>
            <person name="Lubbers R.J."/>
            <person name="Gomes A.C."/>
            <person name="Makela M.R."/>
            <person name="Stajich J."/>
            <person name="Grigoriev I.V."/>
            <person name="Mortensen U.H."/>
            <person name="De Vries R.P."/>
            <person name="Baker S.E."/>
            <person name="Andersen M.R."/>
        </authorList>
    </citation>
    <scope>NUCLEOTIDE SEQUENCE [LARGE SCALE GENOMIC DNA]</scope>
    <source>
        <strain evidence="1 2">CBS 588.65</strain>
    </source>
</reference>
<evidence type="ECO:0000313" key="1">
    <source>
        <dbReference type="EMBL" id="KAL2816527.1"/>
    </source>
</evidence>
<sequence>MPADYKSISESQGLNPTDFGVWDIFYNDVSLPHHPRRQLGVHSNGNIAFSGTTSLNLDIALHETGYSLDLLGVYTNGALSSTENIKFPSLTKVGPPDDWSAYPFGSGITIDNVGSGHELAFPELAEVSGVDTRINLSGAFTKYVPLILNPSTPLSFELVLPYSWRASDDGL</sequence>
<organism evidence="1 2">
    <name type="scientific">Aspergillus granulosus</name>
    <dbReference type="NCBI Taxonomy" id="176169"/>
    <lineage>
        <taxon>Eukaryota</taxon>
        <taxon>Fungi</taxon>
        <taxon>Dikarya</taxon>
        <taxon>Ascomycota</taxon>
        <taxon>Pezizomycotina</taxon>
        <taxon>Eurotiomycetes</taxon>
        <taxon>Eurotiomycetidae</taxon>
        <taxon>Eurotiales</taxon>
        <taxon>Aspergillaceae</taxon>
        <taxon>Aspergillus</taxon>
        <taxon>Aspergillus subgen. Nidulantes</taxon>
    </lineage>
</organism>
<dbReference type="Proteomes" id="UP001610334">
    <property type="component" value="Unassembled WGS sequence"/>
</dbReference>
<comment type="caution">
    <text evidence="1">The sequence shown here is derived from an EMBL/GenBank/DDBJ whole genome shotgun (WGS) entry which is preliminary data.</text>
</comment>
<accession>A0ABR4HMC3</accession>
<evidence type="ECO:0000313" key="2">
    <source>
        <dbReference type="Proteomes" id="UP001610334"/>
    </source>
</evidence>